<gene>
    <name evidence="1" type="ORF">TA5114_02034</name>
</gene>
<evidence type="ECO:0000313" key="2">
    <source>
        <dbReference type="Proteomes" id="UP000051184"/>
    </source>
</evidence>
<dbReference type="OrthoDB" id="7864707at2"/>
<proteinExistence type="predicted"/>
<evidence type="ECO:0000313" key="1">
    <source>
        <dbReference type="EMBL" id="CUK26226.1"/>
    </source>
</evidence>
<evidence type="ECO:0008006" key="3">
    <source>
        <dbReference type="Google" id="ProtNLM"/>
    </source>
</evidence>
<reference evidence="2" key="1">
    <citation type="submission" date="2015-09" db="EMBL/GenBank/DDBJ databases">
        <authorList>
            <person name="Rodrigo-Torres Lidia"/>
            <person name="Arahal R.David."/>
        </authorList>
    </citation>
    <scope>NUCLEOTIDE SEQUENCE [LARGE SCALE GENOMIC DNA]</scope>
    <source>
        <strain evidence="2">CECT 5114</strain>
    </source>
</reference>
<dbReference type="Proteomes" id="UP000051184">
    <property type="component" value="Unassembled WGS sequence"/>
</dbReference>
<accession>A0A0P1IRT6</accession>
<protein>
    <recommendedName>
        <fullName evidence="3">NIPSNAP domain-containing protein</fullName>
    </recommendedName>
</protein>
<dbReference type="EMBL" id="CYUE01000020">
    <property type="protein sequence ID" value="CUK26226.1"/>
    <property type="molecule type" value="Genomic_DNA"/>
</dbReference>
<name>A0A0P1IRT6_9RHOB</name>
<dbReference type="RefSeq" id="WP_058315151.1">
    <property type="nucleotide sequence ID" value="NZ_CYTO01000020.1"/>
</dbReference>
<keyword evidence="2" id="KW-1185">Reference proteome</keyword>
<organism evidence="1 2">
    <name type="scientific">Cognatishimia activa</name>
    <dbReference type="NCBI Taxonomy" id="1715691"/>
    <lineage>
        <taxon>Bacteria</taxon>
        <taxon>Pseudomonadati</taxon>
        <taxon>Pseudomonadota</taxon>
        <taxon>Alphaproteobacteria</taxon>
        <taxon>Rhodobacterales</taxon>
        <taxon>Paracoccaceae</taxon>
        <taxon>Cognatishimia</taxon>
    </lineage>
</organism>
<dbReference type="STRING" id="1715691.TA5113_01991"/>
<dbReference type="AlphaFoldDB" id="A0A0P1IRT6"/>
<sequence length="103" mass="11231">MSQLLLDILKLKPGKTAAEATAYFDSLKPVFERVGLSRSDVPLVALKTLRGSTEADVVNLWQSNDAATSMGAMAADAEYQSKVPLRDEIFDLENSTVILTQRS</sequence>